<proteinExistence type="predicted"/>
<evidence type="ECO:0000313" key="3">
    <source>
        <dbReference type="EMBL" id="TQM66603.1"/>
    </source>
</evidence>
<accession>A0A543I7L9</accession>
<evidence type="ECO:0000313" key="4">
    <source>
        <dbReference type="Proteomes" id="UP000316706"/>
    </source>
</evidence>
<gene>
    <name evidence="3" type="ORF">FHX41_0184</name>
</gene>
<sequence length="145" mass="16338">MKRILATAAAAVMALGLMAAPAEAASAVQIYRVYFDSPGKDNRSNKSLNGEWVQLFNRTKKTRQLKGMKLRDRTGYTYTFGSFKLKGRKSVYVHTGRGKNTAKHRYWGRKAYVWNNTGDTAYLLYRNGKKADSCSWTGKGSSKYC</sequence>
<dbReference type="AlphaFoldDB" id="A0A543I7L9"/>
<dbReference type="InterPro" id="IPR001322">
    <property type="entry name" value="Lamin_tail_dom"/>
</dbReference>
<feature type="signal peptide" evidence="1">
    <location>
        <begin position="1"/>
        <end position="24"/>
    </location>
</feature>
<dbReference type="InterPro" id="IPR036415">
    <property type="entry name" value="Lamin_tail_dom_sf"/>
</dbReference>
<evidence type="ECO:0000256" key="1">
    <source>
        <dbReference type="SAM" id="SignalP"/>
    </source>
</evidence>
<organism evidence="3 4">
    <name type="scientific">Actinomadura hallensis</name>
    <dbReference type="NCBI Taxonomy" id="337895"/>
    <lineage>
        <taxon>Bacteria</taxon>
        <taxon>Bacillati</taxon>
        <taxon>Actinomycetota</taxon>
        <taxon>Actinomycetes</taxon>
        <taxon>Streptosporangiales</taxon>
        <taxon>Thermomonosporaceae</taxon>
        <taxon>Actinomadura</taxon>
    </lineage>
</organism>
<dbReference type="SUPFAM" id="SSF74853">
    <property type="entry name" value="Lamin A/C globular tail domain"/>
    <property type="match status" value="1"/>
</dbReference>
<comment type="caution">
    <text evidence="3">The sequence shown here is derived from an EMBL/GenBank/DDBJ whole genome shotgun (WGS) entry which is preliminary data.</text>
</comment>
<keyword evidence="1" id="KW-0732">Signal</keyword>
<dbReference type="RefSeq" id="WP_246076908.1">
    <property type="nucleotide sequence ID" value="NZ_VFPO01000001.1"/>
</dbReference>
<dbReference type="Gene3D" id="2.60.40.1260">
    <property type="entry name" value="Lamin Tail domain"/>
    <property type="match status" value="1"/>
</dbReference>
<protein>
    <submittedName>
        <fullName evidence="3">Lamin tail-like protein</fullName>
    </submittedName>
</protein>
<dbReference type="Proteomes" id="UP000316706">
    <property type="component" value="Unassembled WGS sequence"/>
</dbReference>
<name>A0A543I7L9_9ACTN</name>
<dbReference type="PROSITE" id="PS51841">
    <property type="entry name" value="LTD"/>
    <property type="match status" value="1"/>
</dbReference>
<reference evidence="3 4" key="1">
    <citation type="submission" date="2019-06" db="EMBL/GenBank/DDBJ databases">
        <title>Sequencing the genomes of 1000 actinobacteria strains.</title>
        <authorList>
            <person name="Klenk H.-P."/>
        </authorList>
    </citation>
    <scope>NUCLEOTIDE SEQUENCE [LARGE SCALE GENOMIC DNA]</scope>
    <source>
        <strain evidence="3 4">DSM 45043</strain>
    </source>
</reference>
<dbReference type="EMBL" id="VFPO01000001">
    <property type="protein sequence ID" value="TQM66603.1"/>
    <property type="molecule type" value="Genomic_DNA"/>
</dbReference>
<keyword evidence="4" id="KW-1185">Reference proteome</keyword>
<feature type="chain" id="PRO_5022218800" evidence="1">
    <location>
        <begin position="25"/>
        <end position="145"/>
    </location>
</feature>
<evidence type="ECO:0000259" key="2">
    <source>
        <dbReference type="PROSITE" id="PS51841"/>
    </source>
</evidence>
<feature type="domain" description="LTD" evidence="2">
    <location>
        <begin position="19"/>
        <end position="138"/>
    </location>
</feature>
<dbReference type="Pfam" id="PF00932">
    <property type="entry name" value="LTD"/>
    <property type="match status" value="1"/>
</dbReference>